<dbReference type="Pfam" id="PF01183">
    <property type="entry name" value="Glyco_hydro_25"/>
    <property type="match status" value="1"/>
</dbReference>
<keyword evidence="4" id="KW-0378">Hydrolase</keyword>
<feature type="signal peptide" evidence="2">
    <location>
        <begin position="1"/>
        <end position="28"/>
    </location>
</feature>
<dbReference type="OrthoDB" id="5056238at2"/>
<dbReference type="PROSITE" id="PS51904">
    <property type="entry name" value="GLYCOSYL_HYDROL_F25_2"/>
    <property type="match status" value="1"/>
</dbReference>
<dbReference type="PANTHER" id="PTHR34135">
    <property type="entry name" value="LYSOZYME"/>
    <property type="match status" value="1"/>
</dbReference>
<evidence type="ECO:0000313" key="5">
    <source>
        <dbReference type="Proteomes" id="UP000289996"/>
    </source>
</evidence>
<dbReference type="GO" id="GO:0016052">
    <property type="term" value="P:carbohydrate catabolic process"/>
    <property type="evidence" value="ECO:0007669"/>
    <property type="project" value="TreeGrafter"/>
</dbReference>
<accession>A0A660DZ76</accession>
<dbReference type="GO" id="GO:0009253">
    <property type="term" value="P:peptidoglycan catabolic process"/>
    <property type="evidence" value="ECO:0007669"/>
    <property type="project" value="InterPro"/>
</dbReference>
<dbReference type="InterPro" id="IPR002053">
    <property type="entry name" value="Glyco_hydro_25"/>
</dbReference>
<keyword evidence="5" id="KW-1185">Reference proteome</keyword>
<comment type="similarity">
    <text evidence="1">Belongs to the glycosyl hydrolase 25 family.</text>
</comment>
<gene>
    <name evidence="4" type="ORF">MUDAN_MDHGFNIF_03062</name>
</gene>
<evidence type="ECO:0000256" key="1">
    <source>
        <dbReference type="ARBA" id="ARBA00010646"/>
    </source>
</evidence>
<dbReference type="Gene3D" id="3.20.20.80">
    <property type="entry name" value="Glycosidases"/>
    <property type="match status" value="1"/>
</dbReference>
<evidence type="ECO:0000313" key="4">
    <source>
        <dbReference type="EMBL" id="VDG28643.1"/>
    </source>
</evidence>
<keyword evidence="2" id="KW-0732">Signal</keyword>
<dbReference type="GO" id="GO:0016998">
    <property type="term" value="P:cell wall macromolecule catabolic process"/>
    <property type="evidence" value="ECO:0007669"/>
    <property type="project" value="InterPro"/>
</dbReference>
<dbReference type="GO" id="GO:0003796">
    <property type="term" value="F:lysozyme activity"/>
    <property type="evidence" value="ECO:0007669"/>
    <property type="project" value="InterPro"/>
</dbReference>
<organism evidence="4 5">
    <name type="scientific">Lactiplantibacillus mudanjiangensis</name>
    <dbReference type="NCBI Taxonomy" id="1296538"/>
    <lineage>
        <taxon>Bacteria</taxon>
        <taxon>Bacillati</taxon>
        <taxon>Bacillota</taxon>
        <taxon>Bacilli</taxon>
        <taxon>Lactobacillales</taxon>
        <taxon>Lactobacillaceae</taxon>
        <taxon>Lactiplantibacillus</taxon>
    </lineage>
</organism>
<dbReference type="Proteomes" id="UP000289996">
    <property type="component" value="Unassembled WGS sequence"/>
</dbReference>
<feature type="domain" description="DUF5776" evidence="3">
    <location>
        <begin position="238"/>
        <end position="306"/>
    </location>
</feature>
<feature type="chain" id="PRO_5024852043" evidence="2">
    <location>
        <begin position="29"/>
        <end position="309"/>
    </location>
</feature>
<evidence type="ECO:0000256" key="2">
    <source>
        <dbReference type="SAM" id="SignalP"/>
    </source>
</evidence>
<dbReference type="InterPro" id="IPR017853">
    <property type="entry name" value="GH"/>
</dbReference>
<name>A0A660DZ76_9LACO</name>
<dbReference type="AlphaFoldDB" id="A0A660DZ76"/>
<dbReference type="RefSeq" id="WP_130843270.1">
    <property type="nucleotide sequence ID" value="NZ_BJDY01000002.1"/>
</dbReference>
<dbReference type="SUPFAM" id="SSF51445">
    <property type="entry name" value="(Trans)glycosidases"/>
    <property type="match status" value="1"/>
</dbReference>
<dbReference type="EMBL" id="UYIG01000121">
    <property type="protein sequence ID" value="VDG28643.1"/>
    <property type="molecule type" value="Genomic_DNA"/>
</dbReference>
<proteinExistence type="inferred from homology"/>
<dbReference type="Pfam" id="PF19087">
    <property type="entry name" value="DUF5776"/>
    <property type="match status" value="1"/>
</dbReference>
<dbReference type="PANTHER" id="PTHR34135:SF1">
    <property type="entry name" value="GLYCOSYL HYDROLASE FAMILY 25"/>
    <property type="match status" value="1"/>
</dbReference>
<reference evidence="4 5" key="1">
    <citation type="submission" date="2018-11" db="EMBL/GenBank/DDBJ databases">
        <authorList>
            <person name="Wuyts S."/>
        </authorList>
    </citation>
    <scope>NUCLEOTIDE SEQUENCE [LARGE SCALE GENOMIC DNA]</scope>
    <source>
        <strain evidence="4">Lactobacillus mudanjiangensis AMBF249</strain>
    </source>
</reference>
<sequence>MRKGKLGRLIIAGISGLIALGISTSAFASANKVIDVSQYQGNINWSKTSKVTKMAIIRVQHGGGTIDTKRNVNANGAAKYGVPFGQYAFAEFTSVADAQTEAKQFYSRSNSKAKFFVLDDEKHMSGVSAAAERKYAKAWVTQMRKLTNKKLILYSGEWYASTVKFDQSLFDGVWIANYSAKPKLTADLWQYSATGRVSGISGNVDLSKILDSSAVSSWLLPHSSTINSSVSAKKTTKYYHSVPTSKQVKTLKKVNGYKDVSFKTKSGSKYAKGTTLTVKAVKKSNGGAYRFKLSNNQYISAKKTLVVTE</sequence>
<evidence type="ECO:0000259" key="3">
    <source>
        <dbReference type="Pfam" id="PF19087"/>
    </source>
</evidence>
<dbReference type="InterPro" id="IPR044081">
    <property type="entry name" value="DUF5776"/>
</dbReference>
<protein>
    <submittedName>
        <fullName evidence="4">Glycoside hydrolase family 25 [Lactobacillus buchneri NRRL B-30929]</fullName>
    </submittedName>
</protein>